<dbReference type="KEGG" id="pbh:AAW51_0697"/>
<evidence type="ECO:0000256" key="2">
    <source>
        <dbReference type="ARBA" id="ARBA00001933"/>
    </source>
</evidence>
<dbReference type="GO" id="GO:0005975">
    <property type="term" value="P:carbohydrate metabolic process"/>
    <property type="evidence" value="ECO:0007669"/>
    <property type="project" value="InterPro"/>
</dbReference>
<comment type="catalytic activity">
    <reaction evidence="1">
        <text>[(1-&gt;4)-alpha-D-glucosyl](n) + phosphate = [(1-&gt;4)-alpha-D-glucosyl](n-1) + alpha-D-glucose 1-phosphate</text>
        <dbReference type="Rhea" id="RHEA:41732"/>
        <dbReference type="Rhea" id="RHEA-COMP:9584"/>
        <dbReference type="Rhea" id="RHEA-COMP:9586"/>
        <dbReference type="ChEBI" id="CHEBI:15444"/>
        <dbReference type="ChEBI" id="CHEBI:43474"/>
        <dbReference type="ChEBI" id="CHEBI:58601"/>
        <dbReference type="EC" id="2.4.1.1"/>
    </reaction>
</comment>
<keyword evidence="7" id="KW-0663">Pyridoxal phosphate</keyword>
<dbReference type="Proteomes" id="UP000035352">
    <property type="component" value="Chromosome"/>
</dbReference>
<dbReference type="GO" id="GO:0030170">
    <property type="term" value="F:pyridoxal phosphate binding"/>
    <property type="evidence" value="ECO:0007669"/>
    <property type="project" value="InterPro"/>
</dbReference>
<sequence length="571" mass="62781">MTTATPAPTSAFPDLTGEPRIAYFSMEIALRSEIPTYSGGLGVLAGDTMRSSADLGLPLIGVTLVSRAGYFRQQIVDGRQVEQPQWWEPLQWAQQMPAKVAVQIGERPVWVAAWLYTVESGFGPCGRPVPVLLLDTDVPENHPDDRTITHQLYGGDQAYRLKQEMVLGIGGVRMLRALGVTVRKFHLNEGHAALLTLELLATQGRRGGPQVDTAAVRRRCVFTTHTPVEAGHDRFSHELAGPMLGGLFASPAVRQLGGEGELNMTLLALNLSEWVNGVARRHAEVSRRMFPGYDVQAITNGVHARTWTAESFARLFDTHVPGWGHEPETLVQVADRLSDAEVTAAHREAKAALLEHLRGLPGGAAFDPAWPILGYARRMTPYKRPELLFTDLQRLKDIATRLPFQIVVAGKAHPRDDGGRRAIEMLHGWASELQGAVPLVFVPDYNMDVARRLVSGADVWLNTPRRPLEASGTSGMKAALNGVPNLSVPDGWWLEGCIEGVTGWSIGGDTDADNDGDARALYDKLEQQVLPLFHRDPAGWCAVMKGAISRNGYHFNSHRMMRRYAVEAYLR</sequence>
<dbReference type="PATRIC" id="fig|413882.6.peg.737"/>
<organism evidence="10 11">
    <name type="scientific">Caldimonas brevitalea</name>
    <dbReference type="NCBI Taxonomy" id="413882"/>
    <lineage>
        <taxon>Bacteria</taxon>
        <taxon>Pseudomonadati</taxon>
        <taxon>Pseudomonadota</taxon>
        <taxon>Betaproteobacteria</taxon>
        <taxon>Burkholderiales</taxon>
        <taxon>Sphaerotilaceae</taxon>
        <taxon>Caldimonas</taxon>
    </lineage>
</organism>
<dbReference type="Gene3D" id="3.40.50.2000">
    <property type="entry name" value="Glycogen Phosphorylase B"/>
    <property type="match status" value="3"/>
</dbReference>
<keyword evidence="5" id="KW-0328">Glycosyltransferase</keyword>
<name>A0A0G3BHC9_9BURK</name>
<evidence type="ECO:0000256" key="6">
    <source>
        <dbReference type="ARBA" id="ARBA00022679"/>
    </source>
</evidence>
<dbReference type="PROSITE" id="PS00102">
    <property type="entry name" value="PHOSPHORYLASE"/>
    <property type="match status" value="1"/>
</dbReference>
<dbReference type="Pfam" id="PF00343">
    <property type="entry name" value="Phosphorylase"/>
    <property type="match status" value="2"/>
</dbReference>
<dbReference type="InterPro" id="IPR052182">
    <property type="entry name" value="Glycogen/Maltodextrin_Phosph"/>
</dbReference>
<dbReference type="NCBIfam" id="TIGR02094">
    <property type="entry name" value="more_P_ylases"/>
    <property type="match status" value="1"/>
</dbReference>
<gene>
    <name evidence="10" type="ORF">AAW51_0697</name>
</gene>
<reference evidence="10 11" key="1">
    <citation type="submission" date="2015-05" db="EMBL/GenBank/DDBJ databases">
        <authorList>
            <person name="Tang B."/>
            <person name="Yu Y."/>
        </authorList>
    </citation>
    <scope>NUCLEOTIDE SEQUENCE [LARGE SCALE GENOMIC DNA]</scope>
    <source>
        <strain evidence="10 11">DSM 7029</strain>
    </source>
</reference>
<keyword evidence="6" id="KW-0808">Transferase</keyword>
<evidence type="ECO:0000256" key="3">
    <source>
        <dbReference type="ARBA" id="ARBA00006047"/>
    </source>
</evidence>
<dbReference type="InterPro" id="IPR000811">
    <property type="entry name" value="Glyco_trans_35"/>
</dbReference>
<dbReference type="PANTHER" id="PTHR42655:SF1">
    <property type="entry name" value="GLYCOGEN PHOSPHORYLASE"/>
    <property type="match status" value="1"/>
</dbReference>
<proteinExistence type="inferred from homology"/>
<evidence type="ECO:0000313" key="11">
    <source>
        <dbReference type="Proteomes" id="UP000035352"/>
    </source>
</evidence>
<comment type="cofactor">
    <cofactor evidence="2">
        <name>pyridoxal 5'-phosphate</name>
        <dbReference type="ChEBI" id="CHEBI:597326"/>
    </cofactor>
</comment>
<evidence type="ECO:0000256" key="4">
    <source>
        <dbReference type="ARBA" id="ARBA00012591"/>
    </source>
</evidence>
<dbReference type="InterPro" id="IPR035090">
    <property type="entry name" value="Pyridoxal_P_attach_site"/>
</dbReference>
<comment type="function">
    <text evidence="9">Phosphorylase is an important allosteric enzyme in carbohydrate metabolism. Enzymes from different sources differ in their regulatory mechanisms and in their natural substrates. However, all known phosphorylases share catalytic and structural properties.</text>
</comment>
<dbReference type="AlphaFoldDB" id="A0A0G3BHC9"/>
<comment type="similarity">
    <text evidence="3">Belongs to the glycogen phosphorylase family.</text>
</comment>
<evidence type="ECO:0000256" key="1">
    <source>
        <dbReference type="ARBA" id="ARBA00001275"/>
    </source>
</evidence>
<keyword evidence="8" id="KW-0119">Carbohydrate metabolism</keyword>
<dbReference type="InterPro" id="IPR011834">
    <property type="entry name" value="Agluc_phsphrylas"/>
</dbReference>
<dbReference type="SUPFAM" id="SSF53756">
    <property type="entry name" value="UDP-Glycosyltransferase/glycogen phosphorylase"/>
    <property type="match status" value="1"/>
</dbReference>
<dbReference type="EC" id="2.4.1.1" evidence="4"/>
<dbReference type="PANTHER" id="PTHR42655">
    <property type="entry name" value="GLYCOGEN PHOSPHORYLASE"/>
    <property type="match status" value="1"/>
</dbReference>
<protein>
    <recommendedName>
        <fullName evidence="4">glycogen phosphorylase</fullName>
        <ecNumber evidence="4">2.4.1.1</ecNumber>
    </recommendedName>
</protein>
<keyword evidence="11" id="KW-1185">Reference proteome</keyword>
<evidence type="ECO:0000256" key="5">
    <source>
        <dbReference type="ARBA" id="ARBA00022676"/>
    </source>
</evidence>
<evidence type="ECO:0000256" key="8">
    <source>
        <dbReference type="ARBA" id="ARBA00023277"/>
    </source>
</evidence>
<dbReference type="EMBL" id="CP011371">
    <property type="protein sequence ID" value="AKJ27388.1"/>
    <property type="molecule type" value="Genomic_DNA"/>
</dbReference>
<dbReference type="RefSeq" id="WP_047193499.1">
    <property type="nucleotide sequence ID" value="NZ_CP011371.1"/>
</dbReference>
<dbReference type="OrthoDB" id="7229284at2"/>
<dbReference type="GO" id="GO:0008184">
    <property type="term" value="F:glycogen phosphorylase activity"/>
    <property type="evidence" value="ECO:0007669"/>
    <property type="project" value="InterPro"/>
</dbReference>
<accession>A0A0G3BHC9</accession>
<dbReference type="STRING" id="413882.AAW51_0697"/>
<evidence type="ECO:0000313" key="10">
    <source>
        <dbReference type="EMBL" id="AKJ27388.1"/>
    </source>
</evidence>
<evidence type="ECO:0000256" key="7">
    <source>
        <dbReference type="ARBA" id="ARBA00022898"/>
    </source>
</evidence>
<evidence type="ECO:0000256" key="9">
    <source>
        <dbReference type="ARBA" id="ARBA00025174"/>
    </source>
</evidence>